<feature type="region of interest" description="Disordered" evidence="1">
    <location>
        <begin position="444"/>
        <end position="491"/>
    </location>
</feature>
<name>A0A5B7EKS7_PORTR</name>
<dbReference type="Gene3D" id="2.30.30.140">
    <property type="match status" value="1"/>
</dbReference>
<feature type="region of interest" description="Disordered" evidence="1">
    <location>
        <begin position="110"/>
        <end position="146"/>
    </location>
</feature>
<dbReference type="CDD" id="cd05162">
    <property type="entry name" value="PWWP"/>
    <property type="match status" value="1"/>
</dbReference>
<dbReference type="PROSITE" id="PS50812">
    <property type="entry name" value="PWWP"/>
    <property type="match status" value="1"/>
</dbReference>
<feature type="region of interest" description="Disordered" evidence="1">
    <location>
        <begin position="1150"/>
        <end position="1172"/>
    </location>
</feature>
<gene>
    <name evidence="3" type="ORF">E2C01_027236</name>
</gene>
<feature type="region of interest" description="Disordered" evidence="1">
    <location>
        <begin position="1240"/>
        <end position="1271"/>
    </location>
</feature>
<dbReference type="AlphaFoldDB" id="A0A5B7EKS7"/>
<feature type="compositionally biased region" description="Polar residues" evidence="1">
    <location>
        <begin position="212"/>
        <end position="240"/>
    </location>
</feature>
<evidence type="ECO:0000256" key="1">
    <source>
        <dbReference type="SAM" id="MobiDB-lite"/>
    </source>
</evidence>
<feature type="compositionally biased region" description="Polar residues" evidence="1">
    <location>
        <begin position="17"/>
        <end position="30"/>
    </location>
</feature>
<feature type="compositionally biased region" description="Low complexity" evidence="1">
    <location>
        <begin position="626"/>
        <end position="655"/>
    </location>
</feature>
<feature type="compositionally biased region" description="Polar residues" evidence="1">
    <location>
        <begin position="965"/>
        <end position="983"/>
    </location>
</feature>
<proteinExistence type="predicted"/>
<dbReference type="Proteomes" id="UP000324222">
    <property type="component" value="Unassembled WGS sequence"/>
</dbReference>
<feature type="region of interest" description="Disordered" evidence="1">
    <location>
        <begin position="1"/>
        <end position="98"/>
    </location>
</feature>
<dbReference type="EMBL" id="VSRR010002929">
    <property type="protein sequence ID" value="MPC33867.1"/>
    <property type="molecule type" value="Genomic_DNA"/>
</dbReference>
<feature type="compositionally biased region" description="Low complexity" evidence="1">
    <location>
        <begin position="89"/>
        <end position="98"/>
    </location>
</feature>
<dbReference type="InterPro" id="IPR000313">
    <property type="entry name" value="PWWP_dom"/>
</dbReference>
<feature type="compositionally biased region" description="Basic residues" evidence="1">
    <location>
        <begin position="39"/>
        <end position="51"/>
    </location>
</feature>
<feature type="compositionally biased region" description="Polar residues" evidence="1">
    <location>
        <begin position="387"/>
        <end position="411"/>
    </location>
</feature>
<keyword evidence="4" id="KW-1185">Reference proteome</keyword>
<feature type="compositionally biased region" description="Low complexity" evidence="1">
    <location>
        <begin position="989"/>
        <end position="1001"/>
    </location>
</feature>
<evidence type="ECO:0000259" key="2">
    <source>
        <dbReference type="PROSITE" id="PS50812"/>
    </source>
</evidence>
<dbReference type="SUPFAM" id="SSF63748">
    <property type="entry name" value="Tudor/PWWP/MBT"/>
    <property type="match status" value="1"/>
</dbReference>
<accession>A0A5B7EKS7</accession>
<feature type="compositionally biased region" description="Basic and acidic residues" evidence="1">
    <location>
        <begin position="1035"/>
        <end position="1048"/>
    </location>
</feature>
<feature type="region of interest" description="Disordered" evidence="1">
    <location>
        <begin position="386"/>
        <end position="424"/>
    </location>
</feature>
<reference evidence="3 4" key="1">
    <citation type="submission" date="2019-05" db="EMBL/GenBank/DDBJ databases">
        <title>Another draft genome of Portunus trituberculatus and its Hox gene families provides insights of decapod evolution.</title>
        <authorList>
            <person name="Jeong J.-H."/>
            <person name="Song I."/>
            <person name="Kim S."/>
            <person name="Choi T."/>
            <person name="Kim D."/>
            <person name="Ryu S."/>
            <person name="Kim W."/>
        </authorList>
    </citation>
    <scope>NUCLEOTIDE SEQUENCE [LARGE SCALE GENOMIC DNA]</scope>
    <source>
        <tissue evidence="3">Muscle</tissue>
    </source>
</reference>
<comment type="caution">
    <text evidence="3">The sequence shown here is derived from an EMBL/GenBank/DDBJ whole genome shotgun (WGS) entry which is preliminary data.</text>
</comment>
<feature type="compositionally biased region" description="Low complexity" evidence="1">
    <location>
        <begin position="1252"/>
        <end position="1263"/>
    </location>
</feature>
<feature type="region of interest" description="Disordered" evidence="1">
    <location>
        <begin position="965"/>
        <end position="1054"/>
    </location>
</feature>
<feature type="region of interest" description="Disordered" evidence="1">
    <location>
        <begin position="620"/>
        <end position="690"/>
    </location>
</feature>
<sequence length="1271" mass="130780">MMRGMMMPRVPPPGVISTPQNSSDQPSVPTSFWEEGEKRRKPGGRARKRFKGAIERSSPCPNVDVRSMQNDQSGTASSGQGGPGPPSSGPSFMDDPSGYLEQQTALLNNTMAGGGMGQFSPQAPGISPRPPAPSAPHSTAPPPTNVMIMPQQQLQAQSQAGPIGVSSCSVSLTAQVSSSPAVVPLPSNVPLPARVSKAATQTTNTVMTTPTVLSSQSSHANSTRTTTPTFSLPVTSTANPKNHLIITPSNDAKNVNMEKNNSQSEGSTGSSRNGEEGINFPTKVAKGESSSVVQTTTVTYTHSSTLTTVTKITNTGAVTTQAGCSHQRDKDSKPCFRTEDNSHKIKCESNSPVENLKPSPVTSSSIKEFIKDDPCYKETVGVKQCESGESSPEQCPVSSQSNAAENISANKPLTPGPPGVSTVAGVTQSPLEMVQSIVSSIPVPSSLGPLRPSPQQQSMSQIPPPPLSQPQQQPQLSQQQPTPVPVTLSPGIYNGPISTNVTVYGGGGSGGLVRASGPVLVNGPAPAQPVFATTSGACNGPTRLLHSPGGMITGPANLPQGTIMAGQQLVPATAATLAVESTTHQHHQHQAQVGQPQSSPHLQVAQVVTTGLAGEAVEDARTRNASTPLGTSGSTPSTPHSTPGSTPGSDTPSSGGSSGGRRRKRRRNTSTPQGLSTSQSSPQQHQQPQGGLVPAIIMGNKVPQHMVMNGPHMTQMSPYGTMGTMAAAGQMTQVATVTSQVGGGQMLQAAAAQGTGAINVVQMVGNTLPNLPVQVHNPPAIVVGSAPAQGVVINQLADGTFISTDPNTGMSYPVQLQLSGGHIVGVTPAASASGGMVGPLAPGPAAGGMPAMVAVRPPVPHTTAVVSGAKVVNISPSPASTQLPGGAGVHVLPVTAAPANYQAAGTSVSPGQAVCVGQVTAPSVVVTSEYVGGQPVVMSGSACNSSTTVVQHKTTIVQQRTTLVTTQGGDETGTHSSVSTQTPGGLGESDVSSSDCVSAAAPPSPSHQSAEVTTTRHDEDATPPTDTPLPLPPHTPEKNKAANLEEPHSASTSEEVVACGRGVVWGPHRGHHYWPAQVLHQVGGECVVQWYGDHRVDTVKHSVLTTFPIVPPRAPARRSVRGRNALEKAIAEALKNNTSDLQDYQELQQRSKNNNIESPVGVTAAEDGSLNGLGGRLKSRASSKVAKPALKCQDMNVSLVYQDTLGEANRKNTNKVKTLPMSASLTLRESPLSPTHLLLPTSPALAPPPTTTTPTTVVAATRSSPRRRVRY</sequence>
<organism evidence="3 4">
    <name type="scientific">Portunus trituberculatus</name>
    <name type="common">Swimming crab</name>
    <name type="synonym">Neptunus trituberculatus</name>
    <dbReference type="NCBI Taxonomy" id="210409"/>
    <lineage>
        <taxon>Eukaryota</taxon>
        <taxon>Metazoa</taxon>
        <taxon>Ecdysozoa</taxon>
        <taxon>Arthropoda</taxon>
        <taxon>Crustacea</taxon>
        <taxon>Multicrustacea</taxon>
        <taxon>Malacostraca</taxon>
        <taxon>Eumalacostraca</taxon>
        <taxon>Eucarida</taxon>
        <taxon>Decapoda</taxon>
        <taxon>Pleocyemata</taxon>
        <taxon>Brachyura</taxon>
        <taxon>Eubrachyura</taxon>
        <taxon>Portunoidea</taxon>
        <taxon>Portunidae</taxon>
        <taxon>Portuninae</taxon>
        <taxon>Portunus</taxon>
    </lineage>
</organism>
<evidence type="ECO:0000313" key="4">
    <source>
        <dbReference type="Proteomes" id="UP000324222"/>
    </source>
</evidence>
<feature type="domain" description="PWWP" evidence="2">
    <location>
        <begin position="1060"/>
        <end position="1112"/>
    </location>
</feature>
<feature type="compositionally biased region" description="Low complexity" evidence="1">
    <location>
        <begin position="669"/>
        <end position="689"/>
    </location>
</feature>
<dbReference type="OrthoDB" id="6375773at2759"/>
<feature type="region of interest" description="Disordered" evidence="1">
    <location>
        <begin position="211"/>
        <end position="289"/>
    </location>
</feature>
<evidence type="ECO:0000313" key="3">
    <source>
        <dbReference type="EMBL" id="MPC33867.1"/>
    </source>
</evidence>
<feature type="region of interest" description="Disordered" evidence="1">
    <location>
        <begin position="579"/>
        <end position="600"/>
    </location>
</feature>
<feature type="compositionally biased region" description="Pro residues" evidence="1">
    <location>
        <begin position="1025"/>
        <end position="1034"/>
    </location>
</feature>
<feature type="compositionally biased region" description="Low complexity" evidence="1">
    <location>
        <begin position="469"/>
        <end position="490"/>
    </location>
</feature>
<protein>
    <recommendedName>
        <fullName evidence="2">PWWP domain-containing protein</fullName>
    </recommendedName>
</protein>
<feature type="compositionally biased region" description="Polar residues" evidence="1">
    <location>
        <begin position="247"/>
        <end position="272"/>
    </location>
</feature>
<feature type="compositionally biased region" description="Pro residues" evidence="1">
    <location>
        <begin position="127"/>
        <end position="144"/>
    </location>
</feature>